<dbReference type="PANTHER" id="PTHR30618">
    <property type="entry name" value="NCS1 FAMILY PURINE/PYRIMIDINE TRANSPORTER"/>
    <property type="match status" value="1"/>
</dbReference>
<dbReference type="InterPro" id="IPR045225">
    <property type="entry name" value="Uracil/uridine/allantoin_perm"/>
</dbReference>
<feature type="transmembrane region" description="Helical" evidence="6">
    <location>
        <begin position="407"/>
        <end position="425"/>
    </location>
</feature>
<dbReference type="InterPro" id="IPR001248">
    <property type="entry name" value="Pur-cyt_permease"/>
</dbReference>
<dbReference type="NCBIfam" id="TIGR00800">
    <property type="entry name" value="ncs1"/>
    <property type="match status" value="1"/>
</dbReference>
<organism evidence="7">
    <name type="scientific">Dunaliella tertiolecta</name>
    <name type="common">Green alga</name>
    <dbReference type="NCBI Taxonomy" id="3047"/>
    <lineage>
        <taxon>Eukaryota</taxon>
        <taxon>Viridiplantae</taxon>
        <taxon>Chlorophyta</taxon>
        <taxon>core chlorophytes</taxon>
        <taxon>Chlorophyceae</taxon>
        <taxon>CS clade</taxon>
        <taxon>Chlamydomonadales</taxon>
        <taxon>Dunaliellaceae</taxon>
        <taxon>Dunaliella</taxon>
    </lineage>
</organism>
<reference evidence="7" key="1">
    <citation type="submission" date="2021-01" db="EMBL/GenBank/DDBJ databases">
        <authorList>
            <person name="Corre E."/>
            <person name="Pelletier E."/>
            <person name="Niang G."/>
            <person name="Scheremetjew M."/>
            <person name="Finn R."/>
            <person name="Kale V."/>
            <person name="Holt S."/>
            <person name="Cochrane G."/>
            <person name="Meng A."/>
            <person name="Brown T."/>
            <person name="Cohen L."/>
        </authorList>
    </citation>
    <scope>NUCLEOTIDE SEQUENCE</scope>
    <source>
        <strain evidence="7">CCMP1320</strain>
    </source>
</reference>
<gene>
    <name evidence="7" type="ORF">DTER00134_LOCUS1928</name>
</gene>
<evidence type="ECO:0000256" key="5">
    <source>
        <dbReference type="ARBA" id="ARBA00023136"/>
    </source>
</evidence>
<feature type="transmembrane region" description="Helical" evidence="6">
    <location>
        <begin position="215"/>
        <end position="233"/>
    </location>
</feature>
<feature type="transmembrane region" description="Helical" evidence="6">
    <location>
        <begin position="245"/>
        <end position="268"/>
    </location>
</feature>
<evidence type="ECO:0000313" key="7">
    <source>
        <dbReference type="EMBL" id="CAE0486889.1"/>
    </source>
</evidence>
<feature type="transmembrane region" description="Helical" evidence="6">
    <location>
        <begin position="173"/>
        <end position="195"/>
    </location>
</feature>
<feature type="transmembrane region" description="Helical" evidence="6">
    <location>
        <begin position="375"/>
        <end position="395"/>
    </location>
</feature>
<keyword evidence="4 6" id="KW-1133">Transmembrane helix</keyword>
<name>A0A7S3QLW3_DUNTE</name>
<keyword evidence="5 6" id="KW-0472">Membrane</keyword>
<evidence type="ECO:0000256" key="4">
    <source>
        <dbReference type="ARBA" id="ARBA00022989"/>
    </source>
</evidence>
<dbReference type="InterPro" id="IPR012681">
    <property type="entry name" value="NCS1"/>
</dbReference>
<dbReference type="FunFam" id="1.10.4160.10:FF:000001">
    <property type="entry name" value="Uracil permease, putative"/>
    <property type="match status" value="1"/>
</dbReference>
<dbReference type="EMBL" id="HBIP01004100">
    <property type="protein sequence ID" value="CAE0486889.1"/>
    <property type="molecule type" value="Transcribed_RNA"/>
</dbReference>
<evidence type="ECO:0000256" key="1">
    <source>
        <dbReference type="ARBA" id="ARBA00004141"/>
    </source>
</evidence>
<dbReference type="GO" id="GO:0015205">
    <property type="term" value="F:nucleobase transmembrane transporter activity"/>
    <property type="evidence" value="ECO:0007669"/>
    <property type="project" value="TreeGrafter"/>
</dbReference>
<dbReference type="GO" id="GO:0005886">
    <property type="term" value="C:plasma membrane"/>
    <property type="evidence" value="ECO:0007669"/>
    <property type="project" value="TreeGrafter"/>
</dbReference>
<dbReference type="AlphaFoldDB" id="A0A7S3QLW3"/>
<feature type="transmembrane region" description="Helical" evidence="6">
    <location>
        <begin position="94"/>
        <end position="113"/>
    </location>
</feature>
<feature type="transmembrane region" description="Helical" evidence="6">
    <location>
        <begin position="329"/>
        <end position="355"/>
    </location>
</feature>
<dbReference type="Pfam" id="PF02133">
    <property type="entry name" value="Transp_cyt_pur"/>
    <property type="match status" value="1"/>
</dbReference>
<comment type="subcellular location">
    <subcellularLocation>
        <location evidence="1">Membrane</location>
        <topology evidence="1">Multi-pass membrane protein</topology>
    </subcellularLocation>
</comment>
<feature type="transmembrane region" description="Helical" evidence="6">
    <location>
        <begin position="519"/>
        <end position="542"/>
    </location>
</feature>
<dbReference type="CDD" id="cd11485">
    <property type="entry name" value="SLC-NCS1sbd_YbbW-like"/>
    <property type="match status" value="1"/>
</dbReference>
<feature type="transmembrane region" description="Helical" evidence="6">
    <location>
        <begin position="288"/>
        <end position="308"/>
    </location>
</feature>
<keyword evidence="3 6" id="KW-0812">Transmembrane</keyword>
<feature type="transmembrane region" description="Helical" evidence="6">
    <location>
        <begin position="481"/>
        <end position="507"/>
    </location>
</feature>
<accession>A0A7S3QLW3</accession>
<evidence type="ECO:0000256" key="3">
    <source>
        <dbReference type="ARBA" id="ARBA00022692"/>
    </source>
</evidence>
<feature type="transmembrane region" description="Helical" evidence="6">
    <location>
        <begin position="437"/>
        <end position="461"/>
    </location>
</feature>
<dbReference type="PANTHER" id="PTHR30618:SF0">
    <property type="entry name" value="PURINE-URACIL PERMEASE NCS1"/>
    <property type="match status" value="1"/>
</dbReference>
<protein>
    <submittedName>
        <fullName evidence="7">Uncharacterized protein</fullName>
    </submittedName>
</protein>
<comment type="similarity">
    <text evidence="2">Belongs to the purine-cytosine permease (2.A.39) family.</text>
</comment>
<evidence type="ECO:0000256" key="6">
    <source>
        <dbReference type="SAM" id="Phobius"/>
    </source>
</evidence>
<evidence type="ECO:0000256" key="2">
    <source>
        <dbReference type="ARBA" id="ARBA00008974"/>
    </source>
</evidence>
<dbReference type="Gene3D" id="1.10.4160.10">
    <property type="entry name" value="Hydantoin permease"/>
    <property type="match status" value="1"/>
</dbReference>
<proteinExistence type="inferred from homology"/>
<sequence>MMLSGCHPCQLGLSSSTSNSLKTTQLLGPTRAAPPCARRQINWSPTRRSRLLANGFLEDDIKARSPLNPSEDLINPDFAPTPASARTWSATDMATFWITLVISIPTYMLAASLMDLGMAWQQALVTVLVGNSITLLPMQLNGHPGVKFGVPFPVLARSSFGIVGANVPSITRALVACGWFGIQTWVGGSCIYQILALLDKTVASAPALPGLGISLPQLACFAFFWATQVWVVLRGMESIRVLERYSAPVLIFLSLLLLGWAVQTAGGFGPMLSAPSLFSPGMPKAGQFWGVFWPAVTAQVSFWATLSLNIPDFTRYAHSQRAQALGQAIGLPLTMVLFTFLGVAVTSASAVIYGAPITDPVQLLGKMEGTLPICLSLFGLTAATLTTNVAANIVAPANAFINISPKNITFQAGALLTASLGAIIQPWKLVSSTSSFISTWLCGYSVFLGPVIGIILSDYYIVRKRELDLDSLYQKGERSAYWYKGGWNPAALAALAAGVLPCLPGLLQQTGSLSGLSSFWGALYSCAWFVGVLVSSLVYVMLMAPGSHRSSVQAASY</sequence>